<reference evidence="1" key="1">
    <citation type="submission" date="2018-01" db="EMBL/GenBank/DDBJ databases">
        <title>Genomic characterization of Leptospira inadai serogroup Lyme isolated from captured rat in Brazil and comparative analysis with human reference strain.</title>
        <authorList>
            <person name="Moreno L.Z."/>
            <person name="Loureiro A.P."/>
            <person name="Miraglia F."/>
            <person name="Kremer F.S."/>
            <person name="Eslabao M.R."/>
            <person name="Dellagostin O.A."/>
            <person name="Lilenbaum W."/>
            <person name="Moreno A.M."/>
        </authorList>
    </citation>
    <scope>NUCLEOTIDE SEQUENCE [LARGE SCALE GENOMIC DNA]</scope>
    <source>
        <strain evidence="1">M34/99</strain>
    </source>
</reference>
<keyword evidence="2" id="KW-1185">Reference proteome</keyword>
<name>A0ABX4YG10_9LEPT</name>
<accession>A0ABX4YG10</accession>
<gene>
    <name evidence="1" type="ORF">BES34_015640</name>
</gene>
<dbReference type="EMBL" id="MCRM02000018">
    <property type="protein sequence ID" value="PNV74119.1"/>
    <property type="molecule type" value="Genomic_DNA"/>
</dbReference>
<organism evidence="1 2">
    <name type="scientific">Leptospira inadai serovar Lyme</name>
    <dbReference type="NCBI Taxonomy" id="293084"/>
    <lineage>
        <taxon>Bacteria</taxon>
        <taxon>Pseudomonadati</taxon>
        <taxon>Spirochaetota</taxon>
        <taxon>Spirochaetia</taxon>
        <taxon>Leptospirales</taxon>
        <taxon>Leptospiraceae</taxon>
        <taxon>Leptospira</taxon>
    </lineage>
</organism>
<evidence type="ECO:0000313" key="2">
    <source>
        <dbReference type="Proteomes" id="UP000094669"/>
    </source>
</evidence>
<comment type="caution">
    <text evidence="1">The sequence shown here is derived from an EMBL/GenBank/DDBJ whole genome shotgun (WGS) entry which is preliminary data.</text>
</comment>
<dbReference type="RefSeq" id="WP_020988196.1">
    <property type="nucleotide sequence ID" value="NZ_MCRM02000018.1"/>
</dbReference>
<protein>
    <submittedName>
        <fullName evidence="1">Uncharacterized protein</fullName>
    </submittedName>
</protein>
<evidence type="ECO:0000313" key="1">
    <source>
        <dbReference type="EMBL" id="PNV74119.1"/>
    </source>
</evidence>
<dbReference type="Proteomes" id="UP000094669">
    <property type="component" value="Unassembled WGS sequence"/>
</dbReference>
<proteinExistence type="predicted"/>
<sequence length="226" mass="25730">MRIKKKIELFLLFTFLFSISPVNAIDINKEVLEYFSSLFDKTGSGKDVGIYSASRSVEKLIFNQNTKVIKGMDPKTFNYIYDNPPNTKWNMTDSNGIGEFILLMNKFDFIDAKKSKSDDKYAIKFQNFCEDKKSEKFKASTITKAKVTFYEGSFVLINAMVPKVTSKVKEKKSFEVSVSPDSDVTIDLNYKPTEGIYYVAKLEILAVSDPSLKKFCTDKFSIGKSE</sequence>